<dbReference type="EMBL" id="JAMZEC010000001">
    <property type="protein sequence ID" value="MCP2352923.1"/>
    <property type="molecule type" value="Genomic_DNA"/>
</dbReference>
<proteinExistence type="predicted"/>
<accession>A0ABT1KFY3</accession>
<dbReference type="SUPFAM" id="SSF160904">
    <property type="entry name" value="Jann2411-like"/>
    <property type="match status" value="1"/>
</dbReference>
<dbReference type="Gene3D" id="1.10.3300.10">
    <property type="entry name" value="Jann2411-like domain"/>
    <property type="match status" value="1"/>
</dbReference>
<feature type="region of interest" description="Disordered" evidence="1">
    <location>
        <begin position="21"/>
        <end position="40"/>
    </location>
</feature>
<evidence type="ECO:0000256" key="1">
    <source>
        <dbReference type="SAM" id="MobiDB-lite"/>
    </source>
</evidence>
<reference evidence="3 4" key="1">
    <citation type="submission" date="2022-06" db="EMBL/GenBank/DDBJ databases">
        <title>Sequencing the genomes of 1000 actinobacteria strains.</title>
        <authorList>
            <person name="Klenk H.-P."/>
        </authorList>
    </citation>
    <scope>NUCLEOTIDE SEQUENCE [LARGE SCALE GENOMIC DNA]</scope>
    <source>
        <strain evidence="3 4">DSM 44170</strain>
    </source>
</reference>
<protein>
    <submittedName>
        <fullName evidence="3">RNA-binding Zn ribbon-like protein</fullName>
    </submittedName>
</protein>
<gene>
    <name evidence="3" type="ORF">HD595_009045</name>
</gene>
<dbReference type="Pfam" id="PF11706">
    <property type="entry name" value="zf-CGNR"/>
    <property type="match status" value="1"/>
</dbReference>
<dbReference type="InterPro" id="IPR023286">
    <property type="entry name" value="ABATE_dom_sf"/>
</dbReference>
<dbReference type="Proteomes" id="UP001320766">
    <property type="component" value="Unassembled WGS sequence"/>
</dbReference>
<dbReference type="Pfam" id="PF07336">
    <property type="entry name" value="ABATE"/>
    <property type="match status" value="1"/>
</dbReference>
<evidence type="ECO:0000259" key="2">
    <source>
        <dbReference type="Pfam" id="PF11706"/>
    </source>
</evidence>
<comment type="caution">
    <text evidence="3">The sequence shown here is derived from an EMBL/GenBank/DDBJ whole genome shotgun (WGS) entry which is preliminary data.</text>
</comment>
<dbReference type="InterPro" id="IPR021005">
    <property type="entry name" value="Znf_CGNR"/>
</dbReference>
<dbReference type="PANTHER" id="PTHR35525:SF3">
    <property type="entry name" value="BLL6575 PROTEIN"/>
    <property type="match status" value="1"/>
</dbReference>
<dbReference type="InterPro" id="IPR010852">
    <property type="entry name" value="ABATE"/>
</dbReference>
<feature type="domain" description="Zinc finger CGNR" evidence="2">
    <location>
        <begin position="66"/>
        <end position="105"/>
    </location>
</feature>
<dbReference type="PANTHER" id="PTHR35525">
    <property type="entry name" value="BLL6575 PROTEIN"/>
    <property type="match status" value="1"/>
</dbReference>
<organism evidence="3 4">
    <name type="scientific">Nonomuraea roseoviolacea subsp. carminata</name>
    <dbReference type="NCBI Taxonomy" id="160689"/>
    <lineage>
        <taxon>Bacteria</taxon>
        <taxon>Bacillati</taxon>
        <taxon>Actinomycetota</taxon>
        <taxon>Actinomycetes</taxon>
        <taxon>Streptosporangiales</taxon>
        <taxon>Streptosporangiaceae</taxon>
        <taxon>Nonomuraea</taxon>
    </lineage>
</organism>
<name>A0ABT1KFY3_9ACTN</name>
<feature type="compositionally biased region" description="Basic and acidic residues" evidence="1">
    <location>
        <begin position="23"/>
        <end position="40"/>
    </location>
</feature>
<evidence type="ECO:0000313" key="3">
    <source>
        <dbReference type="EMBL" id="MCP2352923.1"/>
    </source>
</evidence>
<keyword evidence="4" id="KW-1185">Reference proteome</keyword>
<sequence length="112" mass="12201">MDGGALDPDLVATLNRHAGHAPRWRELRTTPEPHTTERTAGRPVAAALAEVAENAVDLLGGPLRDRLRACQRTGCLLYFIRDASRREWCSAGCGNRARAARHYAKVRRGSGG</sequence>
<evidence type="ECO:0000313" key="4">
    <source>
        <dbReference type="Proteomes" id="UP001320766"/>
    </source>
</evidence>